<keyword evidence="3" id="KW-1003">Cell membrane</keyword>
<protein>
    <submittedName>
        <fullName evidence="13">Fasciclin-like arabinogalactan protein 6</fullName>
    </submittedName>
</protein>
<accession>A0A0K9NZE0</accession>
<comment type="function">
    <text evidence="9">May be a cell surface adhesion protein.</text>
</comment>
<dbReference type="InterPro" id="IPR036378">
    <property type="entry name" value="FAS1_dom_sf"/>
</dbReference>
<sequence length="254" mass="26936">MATFTFAAALTLLMLFQAEGATKPAPTPTPAATAPAAAPESLNLTEILEKGSQFTTFLRLLKDTQIGEQIDNQLNNTYGGMTILAPTDNAFNSLKAGTLNSLNPQEQAALILYHVLPRYYSLMTFQTSSNPITTQATGNHGAYVVNITSTANNQVNVSTGVNQTPLSTSLRSTFPLAVYQIDSVLLPYDLFGPKPPAAAPKPSEKPKVKAKAPSAESAETSEDSTVKGDASRRNLGWTSVAGMGLMSICVMMMS</sequence>
<evidence type="ECO:0000256" key="5">
    <source>
        <dbReference type="ARBA" id="ARBA00022729"/>
    </source>
</evidence>
<feature type="signal peptide" evidence="11">
    <location>
        <begin position="1"/>
        <end position="20"/>
    </location>
</feature>
<dbReference type="GO" id="GO:0005886">
    <property type="term" value="C:plasma membrane"/>
    <property type="evidence" value="ECO:0000318"/>
    <property type="project" value="GO_Central"/>
</dbReference>
<feature type="domain" description="FAS1" evidence="12">
    <location>
        <begin position="41"/>
        <end position="185"/>
    </location>
</feature>
<dbReference type="FunFam" id="2.30.180.10:FF:000006">
    <property type="entry name" value="Fasciclin-like arabinogalactan protein 11"/>
    <property type="match status" value="1"/>
</dbReference>
<evidence type="ECO:0000313" key="13">
    <source>
        <dbReference type="EMBL" id="KMZ61362.1"/>
    </source>
</evidence>
<evidence type="ECO:0000256" key="4">
    <source>
        <dbReference type="ARBA" id="ARBA00022622"/>
    </source>
</evidence>
<evidence type="ECO:0000259" key="12">
    <source>
        <dbReference type="PROSITE" id="PS50213"/>
    </source>
</evidence>
<name>A0A0K9NZE0_ZOSMR</name>
<evidence type="ECO:0000256" key="2">
    <source>
        <dbReference type="ARBA" id="ARBA00007843"/>
    </source>
</evidence>
<comment type="subcellular location">
    <subcellularLocation>
        <location evidence="1">Cell membrane</location>
        <topology evidence="1">Lipid-anchor</topology>
        <topology evidence="1">GPI-anchor</topology>
    </subcellularLocation>
</comment>
<dbReference type="PANTHER" id="PTHR32077">
    <property type="entry name" value="FASCICLIN-LIKE ARABINOGALACTAN PROTEIN"/>
    <property type="match status" value="1"/>
</dbReference>
<dbReference type="OrthoDB" id="286301at2759"/>
<evidence type="ECO:0000256" key="8">
    <source>
        <dbReference type="ARBA" id="ARBA00023180"/>
    </source>
</evidence>
<organism evidence="13 14">
    <name type="scientific">Zostera marina</name>
    <name type="common">Eelgrass</name>
    <dbReference type="NCBI Taxonomy" id="29655"/>
    <lineage>
        <taxon>Eukaryota</taxon>
        <taxon>Viridiplantae</taxon>
        <taxon>Streptophyta</taxon>
        <taxon>Embryophyta</taxon>
        <taxon>Tracheophyta</taxon>
        <taxon>Spermatophyta</taxon>
        <taxon>Magnoliopsida</taxon>
        <taxon>Liliopsida</taxon>
        <taxon>Zosteraceae</taxon>
        <taxon>Zostera</taxon>
    </lineage>
</organism>
<evidence type="ECO:0000256" key="11">
    <source>
        <dbReference type="SAM" id="SignalP"/>
    </source>
</evidence>
<dbReference type="STRING" id="29655.A0A0K9NZE0"/>
<evidence type="ECO:0000256" key="1">
    <source>
        <dbReference type="ARBA" id="ARBA00004609"/>
    </source>
</evidence>
<evidence type="ECO:0000256" key="10">
    <source>
        <dbReference type="SAM" id="MobiDB-lite"/>
    </source>
</evidence>
<dbReference type="Pfam" id="PF02469">
    <property type="entry name" value="Fasciclin"/>
    <property type="match status" value="1"/>
</dbReference>
<evidence type="ECO:0000256" key="9">
    <source>
        <dbReference type="ARBA" id="ARBA00024686"/>
    </source>
</evidence>
<evidence type="ECO:0000256" key="6">
    <source>
        <dbReference type="ARBA" id="ARBA00022974"/>
    </source>
</evidence>
<dbReference type="OMA" id="WEGVAIM"/>
<dbReference type="InterPro" id="IPR000782">
    <property type="entry name" value="FAS1_domain"/>
</dbReference>
<dbReference type="GO" id="GO:0098552">
    <property type="term" value="C:side of membrane"/>
    <property type="evidence" value="ECO:0007669"/>
    <property type="project" value="UniProtKB-KW"/>
</dbReference>
<feature type="chain" id="PRO_5005527459" evidence="11">
    <location>
        <begin position="21"/>
        <end position="254"/>
    </location>
</feature>
<evidence type="ECO:0000256" key="3">
    <source>
        <dbReference type="ARBA" id="ARBA00022475"/>
    </source>
</evidence>
<proteinExistence type="inferred from homology"/>
<comment type="caution">
    <text evidence="13">The sequence shown here is derived from an EMBL/GenBank/DDBJ whole genome shotgun (WGS) entry which is preliminary data.</text>
</comment>
<keyword evidence="4" id="KW-0336">GPI-anchor</keyword>
<keyword evidence="14" id="KW-1185">Reference proteome</keyword>
<dbReference type="AlphaFoldDB" id="A0A0K9NZE0"/>
<dbReference type="GO" id="GO:0009834">
    <property type="term" value="P:plant-type secondary cell wall biogenesis"/>
    <property type="evidence" value="ECO:0000318"/>
    <property type="project" value="GO_Central"/>
</dbReference>
<dbReference type="Proteomes" id="UP000036987">
    <property type="component" value="Unassembled WGS sequence"/>
</dbReference>
<dbReference type="InterPro" id="IPR045003">
    <property type="entry name" value="FLA_A"/>
</dbReference>
<comment type="similarity">
    <text evidence="2">Belongs to the fasciclin-like AGP family.</text>
</comment>
<keyword evidence="5 11" id="KW-0732">Signal</keyword>
<dbReference type="SUPFAM" id="SSF82153">
    <property type="entry name" value="FAS1 domain"/>
    <property type="match status" value="1"/>
</dbReference>
<reference evidence="14" key="1">
    <citation type="journal article" date="2016" name="Nature">
        <title>The genome of the seagrass Zostera marina reveals angiosperm adaptation to the sea.</title>
        <authorList>
            <person name="Olsen J.L."/>
            <person name="Rouze P."/>
            <person name="Verhelst B."/>
            <person name="Lin Y.-C."/>
            <person name="Bayer T."/>
            <person name="Collen J."/>
            <person name="Dattolo E."/>
            <person name="De Paoli E."/>
            <person name="Dittami S."/>
            <person name="Maumus F."/>
            <person name="Michel G."/>
            <person name="Kersting A."/>
            <person name="Lauritano C."/>
            <person name="Lohaus R."/>
            <person name="Toepel M."/>
            <person name="Tonon T."/>
            <person name="Vanneste K."/>
            <person name="Amirebrahimi M."/>
            <person name="Brakel J."/>
            <person name="Bostroem C."/>
            <person name="Chovatia M."/>
            <person name="Grimwood J."/>
            <person name="Jenkins J.W."/>
            <person name="Jueterbock A."/>
            <person name="Mraz A."/>
            <person name="Stam W.T."/>
            <person name="Tice H."/>
            <person name="Bornberg-Bauer E."/>
            <person name="Green P.J."/>
            <person name="Pearson G.A."/>
            <person name="Procaccini G."/>
            <person name="Duarte C.M."/>
            <person name="Schmutz J."/>
            <person name="Reusch T.B.H."/>
            <person name="Van de Peer Y."/>
        </authorList>
    </citation>
    <scope>NUCLEOTIDE SEQUENCE [LARGE SCALE GENOMIC DNA]</scope>
    <source>
        <strain evidence="14">cv. Finnish</strain>
    </source>
</reference>
<evidence type="ECO:0000313" key="14">
    <source>
        <dbReference type="Proteomes" id="UP000036987"/>
    </source>
</evidence>
<dbReference type="EMBL" id="LFYR01001488">
    <property type="protein sequence ID" value="KMZ61362.1"/>
    <property type="molecule type" value="Genomic_DNA"/>
</dbReference>
<dbReference type="SMART" id="SM00554">
    <property type="entry name" value="FAS1"/>
    <property type="match status" value="1"/>
</dbReference>
<dbReference type="PROSITE" id="PS50213">
    <property type="entry name" value="FAS1"/>
    <property type="match status" value="1"/>
</dbReference>
<gene>
    <name evidence="13" type="ORF">ZOSMA_52G00130</name>
</gene>
<keyword evidence="6" id="KW-0654">Proteoglycan</keyword>
<keyword evidence="7" id="KW-0472">Membrane</keyword>
<dbReference type="Gene3D" id="2.30.180.10">
    <property type="entry name" value="FAS1 domain"/>
    <property type="match status" value="1"/>
</dbReference>
<keyword evidence="8" id="KW-0325">Glycoprotein</keyword>
<feature type="region of interest" description="Disordered" evidence="10">
    <location>
        <begin position="196"/>
        <end position="230"/>
    </location>
</feature>
<keyword evidence="4" id="KW-0449">Lipoprotein</keyword>
<evidence type="ECO:0000256" key="7">
    <source>
        <dbReference type="ARBA" id="ARBA00023136"/>
    </source>
</evidence>
<dbReference type="PANTHER" id="PTHR32077:SF54">
    <property type="entry name" value="FASCICLIN-LIKE ARABINOGALACTAN PROTEIN 13-RELATED"/>
    <property type="match status" value="1"/>
</dbReference>